<dbReference type="Gene3D" id="1.20.1050.10">
    <property type="match status" value="1"/>
</dbReference>
<dbReference type="SFLD" id="SFLDG00358">
    <property type="entry name" value="Main_(cytGST)"/>
    <property type="match status" value="1"/>
</dbReference>
<feature type="domain" description="GST C-terminal" evidence="2">
    <location>
        <begin position="92"/>
        <end position="225"/>
    </location>
</feature>
<protein>
    <submittedName>
        <fullName evidence="3">Glutathione S-transferase rho</fullName>
    </submittedName>
</protein>
<dbReference type="PROSITE" id="PS50405">
    <property type="entry name" value="GST_CTER"/>
    <property type="match status" value="1"/>
</dbReference>
<dbReference type="AlphaFoldDB" id="A0A3Q2Q4Y4"/>
<dbReference type="InterPro" id="IPR036249">
    <property type="entry name" value="Thioredoxin-like_sf"/>
</dbReference>
<dbReference type="GeneTree" id="ENSGT00510000049601"/>
<keyword evidence="4" id="KW-1185">Reference proteome</keyword>
<dbReference type="GO" id="GO:0005739">
    <property type="term" value="C:mitochondrion"/>
    <property type="evidence" value="ECO:0007669"/>
    <property type="project" value="TreeGrafter"/>
</dbReference>
<dbReference type="InterPro" id="IPR010987">
    <property type="entry name" value="Glutathione-S-Trfase_C-like"/>
</dbReference>
<dbReference type="Pfam" id="PF00043">
    <property type="entry name" value="GST_C"/>
    <property type="match status" value="1"/>
</dbReference>
<evidence type="ECO:0000259" key="1">
    <source>
        <dbReference type="PROSITE" id="PS50404"/>
    </source>
</evidence>
<organism evidence="3 4">
    <name type="scientific">Fundulus heteroclitus</name>
    <name type="common">Killifish</name>
    <name type="synonym">Mummichog</name>
    <dbReference type="NCBI Taxonomy" id="8078"/>
    <lineage>
        <taxon>Eukaryota</taxon>
        <taxon>Metazoa</taxon>
        <taxon>Chordata</taxon>
        <taxon>Craniata</taxon>
        <taxon>Vertebrata</taxon>
        <taxon>Euteleostomi</taxon>
        <taxon>Actinopterygii</taxon>
        <taxon>Neopterygii</taxon>
        <taxon>Teleostei</taxon>
        <taxon>Neoteleostei</taxon>
        <taxon>Acanthomorphata</taxon>
        <taxon>Ovalentaria</taxon>
        <taxon>Atherinomorphae</taxon>
        <taxon>Cyprinodontiformes</taxon>
        <taxon>Fundulidae</taxon>
        <taxon>Fundulus</taxon>
    </lineage>
</organism>
<evidence type="ECO:0000313" key="4">
    <source>
        <dbReference type="Proteomes" id="UP000265000"/>
    </source>
</evidence>
<dbReference type="InterPro" id="IPR036282">
    <property type="entry name" value="Glutathione-S-Trfase_C_sf"/>
</dbReference>
<dbReference type="CDD" id="cd00570">
    <property type="entry name" value="GST_N_family"/>
    <property type="match status" value="1"/>
</dbReference>
<dbReference type="Proteomes" id="UP000265000">
    <property type="component" value="Unplaced"/>
</dbReference>
<dbReference type="PROSITE" id="PS50404">
    <property type="entry name" value="GST_NTER"/>
    <property type="match status" value="1"/>
</dbReference>
<dbReference type="SUPFAM" id="SSF47616">
    <property type="entry name" value="GST C-terminal domain-like"/>
    <property type="match status" value="1"/>
</dbReference>
<accession>A0A3Q2Q4Y4</accession>
<dbReference type="GO" id="GO:0006749">
    <property type="term" value="P:glutathione metabolic process"/>
    <property type="evidence" value="ECO:0007669"/>
    <property type="project" value="TreeGrafter"/>
</dbReference>
<proteinExistence type="predicted"/>
<dbReference type="Ensembl" id="ENSFHET00000030807.1">
    <property type="protein sequence ID" value="ENSFHEP00000021124.1"/>
    <property type="gene ID" value="ENSFHEG00000023121.1"/>
</dbReference>
<evidence type="ECO:0000313" key="3">
    <source>
        <dbReference type="Ensembl" id="ENSFHEP00000021124.1"/>
    </source>
</evidence>
<dbReference type="GO" id="GO:0004364">
    <property type="term" value="F:glutathione transferase activity"/>
    <property type="evidence" value="ECO:0007669"/>
    <property type="project" value="TreeGrafter"/>
</dbReference>
<dbReference type="InterPro" id="IPR004046">
    <property type="entry name" value="GST_C"/>
</dbReference>
<evidence type="ECO:0000259" key="2">
    <source>
        <dbReference type="PROSITE" id="PS50405"/>
    </source>
</evidence>
<dbReference type="InterPro" id="IPR040079">
    <property type="entry name" value="Glutathione_S-Trfase"/>
</dbReference>
<dbReference type="OrthoDB" id="2309723at2759"/>
<reference evidence="3" key="2">
    <citation type="submission" date="2025-09" db="UniProtKB">
        <authorList>
            <consortium name="Ensembl"/>
        </authorList>
    </citation>
    <scope>IDENTIFICATION</scope>
</reference>
<dbReference type="PANTHER" id="PTHR42673">
    <property type="entry name" value="MALEYLACETOACETATE ISOMERASE"/>
    <property type="match status" value="1"/>
</dbReference>
<dbReference type="FunFam" id="3.40.30.10:FF:000221">
    <property type="entry name" value="Glutathione S-transferase rho"/>
    <property type="match status" value="1"/>
</dbReference>
<name>A0A3Q2Q4Y4_FUNHE</name>
<sequence length="225" mass="25776">MAKSMTLLWGAGSPPCWRVMITLEEKKLQGYKHKLLSFEKEDHKSQEVLQINPRGQLPAFKHGDDIINESVGACLYLENQFKSQGNKLIPDSPPQQALMYQRMMEGLTLTEKLNLVVFYDLYAPEGERHDSAVKRNKDNLVAELQRWEGYLENVAAGSYLAGAFSLADVVAFPNIAYPFRYGLSIGRYPKLAKYYSLLKDRPSIKTTWPPQWYQIAQRSEILKDL</sequence>
<dbReference type="STRING" id="8078.ENSFHEP00000021124"/>
<dbReference type="SFLD" id="SFLDS00019">
    <property type="entry name" value="Glutathione_Transferase_(cytos"/>
    <property type="match status" value="1"/>
</dbReference>
<feature type="domain" description="GST N-terminal" evidence="1">
    <location>
        <begin position="3"/>
        <end position="85"/>
    </location>
</feature>
<dbReference type="GO" id="GO:0006559">
    <property type="term" value="P:L-phenylalanine catabolic process"/>
    <property type="evidence" value="ECO:0007669"/>
    <property type="project" value="TreeGrafter"/>
</dbReference>
<dbReference type="Gene3D" id="3.40.30.10">
    <property type="entry name" value="Glutaredoxin"/>
    <property type="match status" value="1"/>
</dbReference>
<dbReference type="GeneID" id="105916756"/>
<dbReference type="PANTHER" id="PTHR42673:SF4">
    <property type="entry name" value="MALEYLACETOACETATE ISOMERASE"/>
    <property type="match status" value="1"/>
</dbReference>
<dbReference type="SUPFAM" id="SSF52833">
    <property type="entry name" value="Thioredoxin-like"/>
    <property type="match status" value="1"/>
</dbReference>
<dbReference type="InterPro" id="IPR004045">
    <property type="entry name" value="Glutathione_S-Trfase_N"/>
</dbReference>
<dbReference type="GO" id="GO:0016034">
    <property type="term" value="F:maleylacetoacetate isomerase activity"/>
    <property type="evidence" value="ECO:0007669"/>
    <property type="project" value="TreeGrafter"/>
</dbReference>
<dbReference type="CDD" id="cd00299">
    <property type="entry name" value="GST_C_family"/>
    <property type="match status" value="1"/>
</dbReference>
<reference evidence="3" key="1">
    <citation type="submission" date="2025-08" db="UniProtKB">
        <authorList>
            <consortium name="Ensembl"/>
        </authorList>
    </citation>
    <scope>IDENTIFICATION</scope>
</reference>
<dbReference type="Pfam" id="PF13417">
    <property type="entry name" value="GST_N_3"/>
    <property type="match status" value="1"/>
</dbReference>